<gene>
    <name evidence="1" type="ORF">A2814_00010</name>
</gene>
<comment type="caution">
    <text evidence="1">The sequence shown here is derived from an EMBL/GenBank/DDBJ whole genome shotgun (WGS) entry which is preliminary data.</text>
</comment>
<evidence type="ECO:0000313" key="2">
    <source>
        <dbReference type="Proteomes" id="UP000177869"/>
    </source>
</evidence>
<proteinExistence type="predicted"/>
<reference evidence="1 2" key="1">
    <citation type="journal article" date="2016" name="Nat. Commun.">
        <title>Thousands of microbial genomes shed light on interconnected biogeochemical processes in an aquifer system.</title>
        <authorList>
            <person name="Anantharaman K."/>
            <person name="Brown C.T."/>
            <person name="Hug L.A."/>
            <person name="Sharon I."/>
            <person name="Castelle C.J."/>
            <person name="Probst A.J."/>
            <person name="Thomas B.C."/>
            <person name="Singh A."/>
            <person name="Wilkins M.J."/>
            <person name="Karaoz U."/>
            <person name="Brodie E.L."/>
            <person name="Williams K.H."/>
            <person name="Hubbard S.S."/>
            <person name="Banfield J.F."/>
        </authorList>
    </citation>
    <scope>NUCLEOTIDE SEQUENCE [LARGE SCALE GENOMIC DNA]</scope>
</reference>
<dbReference type="Proteomes" id="UP000177869">
    <property type="component" value="Unassembled WGS sequence"/>
</dbReference>
<dbReference type="AlphaFoldDB" id="A0A1F6UTQ5"/>
<accession>A0A1F6UTQ5</accession>
<evidence type="ECO:0000313" key="1">
    <source>
        <dbReference type="EMBL" id="OGI60767.1"/>
    </source>
</evidence>
<organism evidence="1 2">
    <name type="scientific">Candidatus Nomurabacteria bacterium RIFCSPHIGHO2_01_FULL_38_19</name>
    <dbReference type="NCBI Taxonomy" id="1801732"/>
    <lineage>
        <taxon>Bacteria</taxon>
        <taxon>Candidatus Nomuraibacteriota</taxon>
    </lineage>
</organism>
<sequence>MTIETLPSGDKEIKTILVKFTSRSDQRLTSEEANLILKNVKMNRRCLAWFNFLKSVANGVRLLEARRNLAEYIRESQNSTSIISESILPQSITVNDCASELERYLTTDFPIIKNRTAEEVFPD</sequence>
<dbReference type="EMBL" id="MFTI01000014">
    <property type="protein sequence ID" value="OGI60767.1"/>
    <property type="molecule type" value="Genomic_DNA"/>
</dbReference>
<name>A0A1F6UTQ5_9BACT</name>
<dbReference type="STRING" id="1801732.A2814_00010"/>
<protein>
    <submittedName>
        <fullName evidence="1">Uncharacterized protein</fullName>
    </submittedName>
</protein>